<dbReference type="EMBL" id="JAMKOV010000002">
    <property type="protein sequence ID" value="KAI8043392.1"/>
    <property type="molecule type" value="Genomic_DNA"/>
</dbReference>
<dbReference type="PANTHER" id="PTHR20898:SF0">
    <property type="entry name" value="DAEDALUS ON 3-RELATED"/>
    <property type="match status" value="1"/>
</dbReference>
<evidence type="ECO:0000313" key="1">
    <source>
        <dbReference type="EMBL" id="KAI8043392.1"/>
    </source>
</evidence>
<dbReference type="PANTHER" id="PTHR20898">
    <property type="entry name" value="DAEDALUS ON 3-RELATED-RELATED"/>
    <property type="match status" value="1"/>
</dbReference>
<name>A0A9P9YUM7_9MUSC</name>
<reference evidence="1" key="1">
    <citation type="journal article" date="2023" name="Genome Biol. Evol.">
        <title>Long-read-based Genome Assembly of Drosophila gunungcola Reveals Fewer Chemosensory Genes in Flower-breeding Species.</title>
        <authorList>
            <person name="Negi A."/>
            <person name="Liao B.Y."/>
            <person name="Yeh S.D."/>
        </authorList>
    </citation>
    <scope>NUCLEOTIDE SEQUENCE</scope>
    <source>
        <strain evidence="1">Sukarami</strain>
    </source>
</reference>
<accession>A0A9P9YUM7</accession>
<dbReference type="InterPro" id="IPR010512">
    <property type="entry name" value="DUF1091"/>
</dbReference>
<organism evidence="1 2">
    <name type="scientific">Drosophila gunungcola</name>
    <name type="common">fruit fly</name>
    <dbReference type="NCBI Taxonomy" id="103775"/>
    <lineage>
        <taxon>Eukaryota</taxon>
        <taxon>Metazoa</taxon>
        <taxon>Ecdysozoa</taxon>
        <taxon>Arthropoda</taxon>
        <taxon>Hexapoda</taxon>
        <taxon>Insecta</taxon>
        <taxon>Pterygota</taxon>
        <taxon>Neoptera</taxon>
        <taxon>Endopterygota</taxon>
        <taxon>Diptera</taxon>
        <taxon>Brachycera</taxon>
        <taxon>Muscomorpha</taxon>
        <taxon>Ephydroidea</taxon>
        <taxon>Drosophilidae</taxon>
        <taxon>Drosophila</taxon>
        <taxon>Sophophora</taxon>
    </lineage>
</organism>
<dbReference type="SMART" id="SM00697">
    <property type="entry name" value="DM8"/>
    <property type="match status" value="1"/>
</dbReference>
<comment type="caution">
    <text evidence="1">The sequence shown here is derived from an EMBL/GenBank/DDBJ whole genome shotgun (WGS) entry which is preliminary data.</text>
</comment>
<dbReference type="Pfam" id="PF06477">
    <property type="entry name" value="DUF1091"/>
    <property type="match status" value="1"/>
</dbReference>
<keyword evidence="2" id="KW-1185">Reference proteome</keyword>
<dbReference type="Proteomes" id="UP001059596">
    <property type="component" value="Unassembled WGS sequence"/>
</dbReference>
<proteinExistence type="predicted"/>
<dbReference type="AlphaFoldDB" id="A0A9P9YUM7"/>
<evidence type="ECO:0000313" key="2">
    <source>
        <dbReference type="Proteomes" id="UP001059596"/>
    </source>
</evidence>
<protein>
    <submittedName>
        <fullName evidence="1">Uncharacterized protein</fullName>
    </submittedName>
</protein>
<sequence length="92" mass="10808">MYNVTVEACRFMKNPQSNPIAGYLHSLFKNYSNMNHTCPADHDVIVDKLSIDFLNKQVTEVLPFPQGDYLYQTKWFAYDIQRATVDVYFTIY</sequence>
<gene>
    <name evidence="1" type="ORF">M5D96_004724</name>
</gene>